<accession>A0A921UHB0</accession>
<gene>
    <name evidence="3" type="ORF">BDA96_05G235800</name>
</gene>
<reference evidence="3" key="2">
    <citation type="submission" date="2020-10" db="EMBL/GenBank/DDBJ databases">
        <authorList>
            <person name="Cooper E.A."/>
            <person name="Brenton Z.W."/>
            <person name="Flinn B.S."/>
            <person name="Jenkins J."/>
            <person name="Shu S."/>
            <person name="Flowers D."/>
            <person name="Luo F."/>
            <person name="Wang Y."/>
            <person name="Xia P."/>
            <person name="Barry K."/>
            <person name="Daum C."/>
            <person name="Lipzen A."/>
            <person name="Yoshinaga Y."/>
            <person name="Schmutz J."/>
            <person name="Saski C."/>
            <person name="Vermerris W."/>
            <person name="Kresovich S."/>
        </authorList>
    </citation>
    <scope>NUCLEOTIDE SEQUENCE</scope>
</reference>
<feature type="transmembrane region" description="Helical" evidence="1">
    <location>
        <begin position="93"/>
        <end position="112"/>
    </location>
</feature>
<feature type="transmembrane region" description="Helical" evidence="1">
    <location>
        <begin position="345"/>
        <end position="366"/>
    </location>
</feature>
<feature type="transmembrane region" description="Helical" evidence="1">
    <location>
        <begin position="378"/>
        <end position="398"/>
    </location>
</feature>
<feature type="domain" description="DUF4220" evidence="2">
    <location>
        <begin position="67"/>
        <end position="449"/>
    </location>
</feature>
<dbReference type="AlphaFoldDB" id="A0A921UHB0"/>
<dbReference type="InterPro" id="IPR025315">
    <property type="entry name" value="DUF4220"/>
</dbReference>
<evidence type="ECO:0000313" key="4">
    <source>
        <dbReference type="Proteomes" id="UP000807115"/>
    </source>
</evidence>
<organism evidence="3 4">
    <name type="scientific">Sorghum bicolor</name>
    <name type="common">Sorghum</name>
    <name type="synonym">Sorghum vulgare</name>
    <dbReference type="NCBI Taxonomy" id="4558"/>
    <lineage>
        <taxon>Eukaryota</taxon>
        <taxon>Viridiplantae</taxon>
        <taxon>Streptophyta</taxon>
        <taxon>Embryophyta</taxon>
        <taxon>Tracheophyta</taxon>
        <taxon>Spermatophyta</taxon>
        <taxon>Magnoliopsida</taxon>
        <taxon>Liliopsida</taxon>
        <taxon>Poales</taxon>
        <taxon>Poaceae</taxon>
        <taxon>PACMAD clade</taxon>
        <taxon>Panicoideae</taxon>
        <taxon>Andropogonodae</taxon>
        <taxon>Andropogoneae</taxon>
        <taxon>Sorghinae</taxon>
        <taxon>Sorghum</taxon>
    </lineage>
</organism>
<comment type="caution">
    <text evidence="3">The sequence shown here is derived from an EMBL/GenBank/DDBJ whole genome shotgun (WGS) entry which is preliminary data.</text>
</comment>
<dbReference type="Pfam" id="PF13968">
    <property type="entry name" value="DUF4220"/>
    <property type="match status" value="1"/>
</dbReference>
<keyword evidence="1" id="KW-0472">Membrane</keyword>
<dbReference type="Proteomes" id="UP000807115">
    <property type="component" value="Chromosome 5"/>
</dbReference>
<keyword evidence="1" id="KW-1133">Transmembrane helix</keyword>
<sequence>MAYLAPSPSPIASPPLSSDCDYIDIAHILLVAVLVIMAIVAMFLLHTLGSLRRLSSHGLLHAIVMGISTLSYPLVSFTIGRLKSQDYCYVDDFAVWAVFMILLLGSTDSLTVCRLGDIDNWKSIYVTHLLQACLVVYVVVEITSQENGNIPHLWWPLLAILLVGVLKWYVRIASMRMVSRSYLSKNMRVIDKYMEGEHKKDKDNDLPGSFDPVTMEGYKYVVAGEKYCITKSHAGCTPCSTEDGLKVITVEKIWRCTGNLLCLERGMLLKDVCLSMALSKMLNRRFAGFKVSEAGLEKTHDFVFKGLLAGNKPYQRPFRVIEEELVFVHDIYYTRYSYFYHKGRYLALILPAIMLGLFVWLAYKIITKDHIHNLFDMTIFITVVLATLEAYQLYLYVASGWFKVALIRSYVSSPLLQRSGCFPEMILGFLLRLKAFRSWKNTLGQYSILGELGHKGRIRSFVHYATLRLVDNEGKKGSMKSVKLSENVKKAVVDSLLRSNGHLTDGITSLTKNGVHAQLSWACDATGADGSVSNTILVWHIATTLCKHHLDAPANKEKDQEDAEREDMVTTATTLSQYCMHLLAFAPDLLPDSRSVSESILDESIQDAREILKGCKRKEHWCEEIMRNCTPNGDGDGDAHAAAVRPLLKGARLARHLIEEQEVAHRWRILSEFWAEMMLYVSPSDNARAHLEALARGGEFITQLWALLTHAGVLKRLPTGP</sequence>
<dbReference type="EMBL" id="CM027684">
    <property type="protein sequence ID" value="KAG0530995.1"/>
    <property type="molecule type" value="Genomic_DNA"/>
</dbReference>
<name>A0A921UHB0_SORBI</name>
<feature type="transmembrane region" description="Helical" evidence="1">
    <location>
        <begin position="152"/>
        <end position="170"/>
    </location>
</feature>
<dbReference type="PANTHER" id="PTHR31325">
    <property type="entry name" value="OS01G0798800 PROTEIN-RELATED"/>
    <property type="match status" value="1"/>
</dbReference>
<dbReference type="InterPro" id="IPR007658">
    <property type="entry name" value="DUF594"/>
</dbReference>
<feature type="transmembrane region" description="Helical" evidence="1">
    <location>
        <begin position="124"/>
        <end position="140"/>
    </location>
</feature>
<keyword evidence="1" id="KW-0812">Transmembrane</keyword>
<feature type="transmembrane region" description="Helical" evidence="1">
    <location>
        <begin position="58"/>
        <end position="81"/>
    </location>
</feature>
<feature type="transmembrane region" description="Helical" evidence="1">
    <location>
        <begin position="25"/>
        <end position="46"/>
    </location>
</feature>
<evidence type="ECO:0000313" key="3">
    <source>
        <dbReference type="EMBL" id="KAG0530995.1"/>
    </source>
</evidence>
<reference evidence="3" key="1">
    <citation type="journal article" date="2019" name="BMC Genomics">
        <title>A new reference genome for Sorghum bicolor reveals high levels of sequence similarity between sweet and grain genotypes: implications for the genetics of sugar metabolism.</title>
        <authorList>
            <person name="Cooper E.A."/>
            <person name="Brenton Z.W."/>
            <person name="Flinn B.S."/>
            <person name="Jenkins J."/>
            <person name="Shu S."/>
            <person name="Flowers D."/>
            <person name="Luo F."/>
            <person name="Wang Y."/>
            <person name="Xia P."/>
            <person name="Barry K."/>
            <person name="Daum C."/>
            <person name="Lipzen A."/>
            <person name="Yoshinaga Y."/>
            <person name="Schmutz J."/>
            <person name="Saski C."/>
            <person name="Vermerris W."/>
            <person name="Kresovich S."/>
        </authorList>
    </citation>
    <scope>NUCLEOTIDE SEQUENCE</scope>
</reference>
<proteinExistence type="predicted"/>
<evidence type="ECO:0000256" key="1">
    <source>
        <dbReference type="SAM" id="Phobius"/>
    </source>
</evidence>
<protein>
    <recommendedName>
        <fullName evidence="2">DUF4220 domain-containing protein</fullName>
    </recommendedName>
</protein>
<dbReference type="Pfam" id="PF04578">
    <property type="entry name" value="DUF594"/>
    <property type="match status" value="1"/>
</dbReference>
<evidence type="ECO:0000259" key="2">
    <source>
        <dbReference type="Pfam" id="PF13968"/>
    </source>
</evidence>